<dbReference type="Proteomes" id="UP000251956">
    <property type="component" value="Unassembled WGS sequence"/>
</dbReference>
<dbReference type="EMBL" id="QMBQ01000001">
    <property type="protein sequence ID" value="RAZ79759.1"/>
    <property type="molecule type" value="Genomic_DNA"/>
</dbReference>
<accession>A0A330H2K0</accession>
<evidence type="ECO:0000259" key="1">
    <source>
        <dbReference type="Pfam" id="PF13274"/>
    </source>
</evidence>
<dbReference type="Pfam" id="PF13274">
    <property type="entry name" value="SocA_Panacea"/>
    <property type="match status" value="1"/>
</dbReference>
<gene>
    <name evidence="2" type="ORF">DPM35_00165</name>
</gene>
<protein>
    <recommendedName>
        <fullName evidence="1">Antitoxin SocA-like Panacea domain-containing protein</fullName>
    </recommendedName>
</protein>
<name>A0A330H2K0_9HYPH</name>
<proteinExistence type="predicted"/>
<evidence type="ECO:0000313" key="2">
    <source>
        <dbReference type="EMBL" id="RAZ79759.1"/>
    </source>
</evidence>
<dbReference type="AlphaFoldDB" id="A0A330H2K0"/>
<comment type="caution">
    <text evidence="2">The sequence shown here is derived from an EMBL/GenBank/DDBJ whole genome shotgun (WGS) entry which is preliminary data.</text>
</comment>
<dbReference type="InterPro" id="IPR025272">
    <property type="entry name" value="SocA_Panacea"/>
</dbReference>
<reference evidence="2 3" key="2">
    <citation type="submission" date="2018-07" db="EMBL/GenBank/DDBJ databases">
        <title>Diversity of Mesorhizobium strains in Brazil.</title>
        <authorList>
            <person name="Helene L.C.F."/>
            <person name="Dall'Agnol R."/>
            <person name="Delamuta J.R.M."/>
            <person name="Hungria M."/>
        </authorList>
    </citation>
    <scope>NUCLEOTIDE SEQUENCE [LARGE SCALE GENOMIC DNA]</scope>
    <source>
        <strain evidence="2 3">CNPSo 3140</strain>
    </source>
</reference>
<dbReference type="RefSeq" id="WP_112125342.1">
    <property type="nucleotide sequence ID" value="NZ_QMBQ01000001.1"/>
</dbReference>
<reference evidence="3" key="1">
    <citation type="submission" date="2018-06" db="EMBL/GenBank/DDBJ databases">
        <authorList>
            <person name="Helene L.C."/>
            <person name="Dall'Agnol R."/>
            <person name="Delamuta J.R."/>
            <person name="Hungria M."/>
        </authorList>
    </citation>
    <scope>NUCLEOTIDE SEQUENCE [LARGE SCALE GENOMIC DNA]</scope>
    <source>
        <strain evidence="3">CNPSo 3140</strain>
    </source>
</reference>
<dbReference type="OrthoDB" id="9813053at2"/>
<evidence type="ECO:0000313" key="3">
    <source>
        <dbReference type="Proteomes" id="UP000251956"/>
    </source>
</evidence>
<organism evidence="2 3">
    <name type="scientific">Mesorhizobium atlanticum</name>
    <dbReference type="NCBI Taxonomy" id="2233532"/>
    <lineage>
        <taxon>Bacteria</taxon>
        <taxon>Pseudomonadati</taxon>
        <taxon>Pseudomonadota</taxon>
        <taxon>Alphaproteobacteria</taxon>
        <taxon>Hyphomicrobiales</taxon>
        <taxon>Phyllobacteriaceae</taxon>
        <taxon>Mesorhizobium</taxon>
    </lineage>
</organism>
<sequence>MSTIRFKFAPLKAYAALHWMVCQTRDIDLHTALKACYFADKAHLNAYHRPIFGATYKAMKFGPVPLEIYEMAKGEALWLAEIHADHLPWKLQGYRLRLEGNSEVDLSQLSESDKEFLEAGLARSLKMSFSERTAATHGPDWQKANLGLMHYEDMLDETEDKPAIIEYLMENARFMRL</sequence>
<keyword evidence="3" id="KW-1185">Reference proteome</keyword>
<feature type="domain" description="Antitoxin SocA-like Panacea" evidence="1">
    <location>
        <begin position="34"/>
        <end position="142"/>
    </location>
</feature>